<sequence length="66" mass="7066">RGDTALFAAAGRGNCDVVELLLEKRAYPSDSNYKGDTALIEAAREGNCDVLELLLKKGTDPSHSND</sequence>
<feature type="repeat" description="ANK" evidence="3">
    <location>
        <begin position="34"/>
        <end position="66"/>
    </location>
</feature>
<evidence type="ECO:0000256" key="3">
    <source>
        <dbReference type="PROSITE-ProRule" id="PRU00023"/>
    </source>
</evidence>
<dbReference type="PROSITE" id="PS50088">
    <property type="entry name" value="ANK_REPEAT"/>
    <property type="match status" value="2"/>
</dbReference>
<dbReference type="InParanoid" id="A0A1X7SGX8"/>
<proteinExistence type="predicted"/>
<dbReference type="PROSITE" id="PS50297">
    <property type="entry name" value="ANK_REP_REGION"/>
    <property type="match status" value="2"/>
</dbReference>
<evidence type="ECO:0000256" key="2">
    <source>
        <dbReference type="ARBA" id="ARBA00023043"/>
    </source>
</evidence>
<name>A0A1X7SGX8_AMPQE</name>
<feature type="repeat" description="ANK" evidence="3">
    <location>
        <begin position="1"/>
        <end position="33"/>
    </location>
</feature>
<dbReference type="InterPro" id="IPR002110">
    <property type="entry name" value="Ankyrin_rpt"/>
</dbReference>
<evidence type="ECO:0000256" key="1">
    <source>
        <dbReference type="ARBA" id="ARBA00022737"/>
    </source>
</evidence>
<keyword evidence="2 3" id="KW-0040">ANK repeat</keyword>
<dbReference type="EnsemblMetazoa" id="Aqu2.1.01346_001">
    <property type="protein sequence ID" value="Aqu2.1.01346_001"/>
    <property type="gene ID" value="Aqu2.1.01346"/>
</dbReference>
<evidence type="ECO:0000313" key="4">
    <source>
        <dbReference type="EnsemblMetazoa" id="Aqu2.1.01346_001"/>
    </source>
</evidence>
<keyword evidence="1" id="KW-0677">Repeat</keyword>
<organism evidence="4">
    <name type="scientific">Amphimedon queenslandica</name>
    <name type="common">Sponge</name>
    <dbReference type="NCBI Taxonomy" id="400682"/>
    <lineage>
        <taxon>Eukaryota</taxon>
        <taxon>Metazoa</taxon>
        <taxon>Porifera</taxon>
        <taxon>Demospongiae</taxon>
        <taxon>Heteroscleromorpha</taxon>
        <taxon>Haplosclerida</taxon>
        <taxon>Niphatidae</taxon>
        <taxon>Amphimedon</taxon>
    </lineage>
</organism>
<dbReference type="SMART" id="SM00248">
    <property type="entry name" value="ANK"/>
    <property type="match status" value="2"/>
</dbReference>
<reference evidence="4" key="1">
    <citation type="submission" date="2017-05" db="UniProtKB">
        <authorList>
            <consortium name="EnsemblMetazoa"/>
        </authorList>
    </citation>
    <scope>IDENTIFICATION</scope>
</reference>
<dbReference type="Pfam" id="PF12796">
    <property type="entry name" value="Ank_2"/>
    <property type="match status" value="1"/>
</dbReference>
<dbReference type="SUPFAM" id="SSF48403">
    <property type="entry name" value="Ankyrin repeat"/>
    <property type="match status" value="1"/>
</dbReference>
<dbReference type="InterPro" id="IPR036770">
    <property type="entry name" value="Ankyrin_rpt-contain_sf"/>
</dbReference>
<dbReference type="InterPro" id="IPR050889">
    <property type="entry name" value="Dendritic_Spine_Reg/Scaffold"/>
</dbReference>
<dbReference type="PANTHER" id="PTHR24166:SF48">
    <property type="entry name" value="PROTEIN VAPYRIN"/>
    <property type="match status" value="1"/>
</dbReference>
<dbReference type="PANTHER" id="PTHR24166">
    <property type="entry name" value="ROLLING PEBBLES, ISOFORM B"/>
    <property type="match status" value="1"/>
</dbReference>
<dbReference type="Gene3D" id="1.25.40.20">
    <property type="entry name" value="Ankyrin repeat-containing domain"/>
    <property type="match status" value="1"/>
</dbReference>
<dbReference type="AlphaFoldDB" id="A0A1X7SGX8"/>
<accession>A0A1X7SGX8</accession>
<protein>
    <submittedName>
        <fullName evidence="4">Uncharacterized protein</fullName>
    </submittedName>
</protein>